<gene>
    <name evidence="1" type="ORF">CYPRO_0860</name>
</gene>
<sequence>MTIDTYFKTTFNADFQKLTFRRVALRSRNNSGALQPGLIFGGRHWRNMRQDLSAVPKENRELFLWCLFLLSLTDQTIFAHFGHIYPQWSRVTNLPKFACFGCCNRIQNPFHILERPVHDPAGGRLLRLPIARSRIPEAVSTYLRMLESSSPAHLENLAINDFANATIADPDFHFGHGMLARAFREEFAVQLGFASRCEPAAAPEAAA</sequence>
<dbReference type="AlphaFoldDB" id="A0A345UI35"/>
<proteinExistence type="predicted"/>
<evidence type="ECO:0000313" key="2">
    <source>
        <dbReference type="Proteomes" id="UP000254808"/>
    </source>
</evidence>
<accession>A0A345UI35</accession>
<dbReference type="RefSeq" id="WP_124245516.1">
    <property type="nucleotide sequence ID" value="NZ_CP027806.1"/>
</dbReference>
<protein>
    <submittedName>
        <fullName evidence="1">Uncharacterized protein</fullName>
    </submittedName>
</protein>
<keyword evidence="2" id="KW-1185">Reference proteome</keyword>
<organism evidence="1 2">
    <name type="scientific">Cyclonatronum proteinivorum</name>
    <dbReference type="NCBI Taxonomy" id="1457365"/>
    <lineage>
        <taxon>Bacteria</taxon>
        <taxon>Pseudomonadati</taxon>
        <taxon>Balneolota</taxon>
        <taxon>Balneolia</taxon>
        <taxon>Balneolales</taxon>
        <taxon>Cyclonatronaceae</taxon>
        <taxon>Cyclonatronum</taxon>
    </lineage>
</organism>
<dbReference type="KEGG" id="cprv:CYPRO_0860"/>
<dbReference type="EMBL" id="CP027806">
    <property type="protein sequence ID" value="AXJ00137.1"/>
    <property type="molecule type" value="Genomic_DNA"/>
</dbReference>
<reference evidence="1 2" key="1">
    <citation type="submission" date="2018-03" db="EMBL/GenBank/DDBJ databases">
        <title>Phenotypic and genomic properties of Cyclonatronum proteinivorum gen. nov., sp. nov., a haloalkaliphilic bacteroidete from soda lakes possessing Na+-translocating rhodopsin.</title>
        <authorList>
            <person name="Toshchakov S.V."/>
            <person name="Korzhenkov A."/>
            <person name="Samarov N.I."/>
            <person name="Kublanov I.V."/>
            <person name="Muntyan M.S."/>
            <person name="Sorokin D.Y."/>
        </authorList>
    </citation>
    <scope>NUCLEOTIDE SEQUENCE [LARGE SCALE GENOMIC DNA]</scope>
    <source>
        <strain evidence="1 2">Omega</strain>
    </source>
</reference>
<name>A0A345UI35_9BACT</name>
<dbReference type="Proteomes" id="UP000254808">
    <property type="component" value="Chromosome"/>
</dbReference>
<evidence type="ECO:0000313" key="1">
    <source>
        <dbReference type="EMBL" id="AXJ00137.1"/>
    </source>
</evidence>
<dbReference type="OrthoDB" id="8892571at2"/>